<dbReference type="Pfam" id="PF23473">
    <property type="entry name" value="LysM3_LYK4_5"/>
    <property type="match status" value="1"/>
</dbReference>
<evidence type="ECO:0000256" key="2">
    <source>
        <dbReference type="SAM" id="SignalP"/>
    </source>
</evidence>
<dbReference type="InterPro" id="IPR056563">
    <property type="entry name" value="LysM3_LYK4_5"/>
</dbReference>
<keyword evidence="6" id="KW-1185">Reference proteome</keyword>
<keyword evidence="1" id="KW-0812">Transmembrane</keyword>
<dbReference type="SUPFAM" id="SSF56112">
    <property type="entry name" value="Protein kinase-like (PK-like)"/>
    <property type="match status" value="1"/>
</dbReference>
<dbReference type="AlphaFoldDB" id="A0A5P1E3H9"/>
<dbReference type="Gene3D" id="3.30.200.20">
    <property type="entry name" value="Phosphorylase Kinase, domain 1"/>
    <property type="match status" value="1"/>
</dbReference>
<feature type="transmembrane region" description="Helical" evidence="1">
    <location>
        <begin position="263"/>
        <end position="287"/>
    </location>
</feature>
<name>A0A5P1E3H9_ASPOF</name>
<dbReference type="InterPro" id="IPR000719">
    <property type="entry name" value="Prot_kinase_dom"/>
</dbReference>
<feature type="signal peptide" evidence="2">
    <location>
        <begin position="1"/>
        <end position="18"/>
    </location>
</feature>
<evidence type="ECO:0000259" key="3">
    <source>
        <dbReference type="PROSITE" id="PS50011"/>
    </source>
</evidence>
<sequence length="582" mass="64666">MLILYLLLLIFSFRSSLSSQFYDTTSCSLPTPSPGSRYACNSPLSSSCNTFIVYRARRGLNNASSISKVFDADLHQVLQVNNLADSSELLEDNREILLPIKCSCSSGFFRSELIYTVPYVMTYNDISCDVFEGLVKLSTLSEERNYDPDNVRKGLKLKVPLKCACPDENDTRQGLRYLVTYPIQEMDEPGLIAEKFGISLGDLLAQNSMVDSNPTLFTNTTVLVPLRDIPIINWNLSDPGDRDHGFTPFSPSEMIDTKARSKILYVIVTIIGLFSAFVLLSGVSFCCRAKNRKRGVKIKHSSSHSTPTCLSPDIIAVMSKYSLISYTTEELSKATNDFSKETQLGSSVFKGRIGDNELVIKKMGFGDARRTISIHSKINHSSIVQLEGVCYGDDEYSSSFLVFEFARNGSLRDCLKNSANALSWQKRTQIAFDIAIGLHYIHHCTIPSYIHMNVNSRNILITEDWRAKIANLGEGSIITNSYETVSTKVDVFGFGVVLFDILSAKEIKDGSLTRQRLGFLHGEGGGGDCFDELRGVLDPNLKDYPVGDALCMIVLAKGCVDKNPMNRPSMNDILKILARMVR</sequence>
<dbReference type="Proteomes" id="UP000243459">
    <property type="component" value="Chromosome 10"/>
</dbReference>
<protein>
    <recommendedName>
        <fullName evidence="7">Protein kinase domain-containing protein</fullName>
    </recommendedName>
</protein>
<gene>
    <name evidence="5" type="ORF">A4U43_C10F15840</name>
</gene>
<keyword evidence="1" id="KW-1133">Transmembrane helix</keyword>
<dbReference type="Gene3D" id="1.10.510.10">
    <property type="entry name" value="Transferase(Phosphotransferase) domain 1"/>
    <property type="match status" value="2"/>
</dbReference>
<dbReference type="PROSITE" id="PS50011">
    <property type="entry name" value="PROTEIN_KINASE_DOM"/>
    <property type="match status" value="1"/>
</dbReference>
<dbReference type="InterPro" id="IPR056561">
    <property type="entry name" value="NFP_LYK_LysM1"/>
</dbReference>
<accession>A0A5P1E3H9</accession>
<dbReference type="Gramene" id="ONK57029">
    <property type="protein sequence ID" value="ONK57029"/>
    <property type="gene ID" value="A4U43_C10F15840"/>
</dbReference>
<evidence type="ECO:0000313" key="6">
    <source>
        <dbReference type="Proteomes" id="UP000243459"/>
    </source>
</evidence>
<feature type="domain" description="LysM" evidence="4">
    <location>
        <begin position="179"/>
        <end position="224"/>
    </location>
</feature>
<dbReference type="OrthoDB" id="60033at2759"/>
<evidence type="ECO:0000259" key="4">
    <source>
        <dbReference type="PROSITE" id="PS51782"/>
    </source>
</evidence>
<dbReference type="PANTHER" id="PTHR45927">
    <property type="entry name" value="LYSM-DOMAIN RECEPTOR-LIKE KINASE-RELATED"/>
    <property type="match status" value="1"/>
</dbReference>
<dbReference type="Pfam" id="PF23472">
    <property type="entry name" value="LysM2_CERK1_LYK3_4_5"/>
    <property type="match status" value="1"/>
</dbReference>
<evidence type="ECO:0000313" key="5">
    <source>
        <dbReference type="EMBL" id="ONK57029.1"/>
    </source>
</evidence>
<dbReference type="PANTHER" id="PTHR45927:SF10">
    <property type="entry name" value="LYSM-DOMAIN RECEPTOR-LIKE KINASE"/>
    <property type="match status" value="1"/>
</dbReference>
<organism evidence="5 6">
    <name type="scientific">Asparagus officinalis</name>
    <name type="common">Garden asparagus</name>
    <dbReference type="NCBI Taxonomy" id="4686"/>
    <lineage>
        <taxon>Eukaryota</taxon>
        <taxon>Viridiplantae</taxon>
        <taxon>Streptophyta</taxon>
        <taxon>Embryophyta</taxon>
        <taxon>Tracheophyta</taxon>
        <taxon>Spermatophyta</taxon>
        <taxon>Magnoliopsida</taxon>
        <taxon>Liliopsida</taxon>
        <taxon>Asparagales</taxon>
        <taxon>Asparagaceae</taxon>
        <taxon>Asparagoideae</taxon>
        <taxon>Asparagus</taxon>
    </lineage>
</organism>
<feature type="chain" id="PRO_5024395089" description="Protein kinase domain-containing protein" evidence="2">
    <location>
        <begin position="19"/>
        <end position="582"/>
    </location>
</feature>
<dbReference type="InterPro" id="IPR052611">
    <property type="entry name" value="Plant_RLK_LysM"/>
</dbReference>
<dbReference type="InterPro" id="IPR018392">
    <property type="entry name" value="LysM"/>
</dbReference>
<dbReference type="GO" id="GO:0004672">
    <property type="term" value="F:protein kinase activity"/>
    <property type="evidence" value="ECO:0007669"/>
    <property type="project" value="InterPro"/>
</dbReference>
<dbReference type="Pfam" id="PF07714">
    <property type="entry name" value="PK_Tyr_Ser-Thr"/>
    <property type="match status" value="1"/>
</dbReference>
<dbReference type="GO" id="GO:0005524">
    <property type="term" value="F:ATP binding"/>
    <property type="evidence" value="ECO:0007669"/>
    <property type="project" value="InterPro"/>
</dbReference>
<dbReference type="OMA" id="LKCACPD"/>
<proteinExistence type="predicted"/>
<feature type="domain" description="Protein kinase" evidence="3">
    <location>
        <begin position="265"/>
        <end position="580"/>
    </location>
</feature>
<dbReference type="InterPro" id="IPR056562">
    <property type="entry name" value="LysM2_CERK1_LYK3_4_5"/>
</dbReference>
<dbReference type="EMBL" id="CM007390">
    <property type="protein sequence ID" value="ONK57029.1"/>
    <property type="molecule type" value="Genomic_DNA"/>
</dbReference>
<dbReference type="InterPro" id="IPR011009">
    <property type="entry name" value="Kinase-like_dom_sf"/>
</dbReference>
<keyword evidence="1" id="KW-0472">Membrane</keyword>
<dbReference type="Pfam" id="PF23446">
    <property type="entry name" value="LysM1_NFP_LYK"/>
    <property type="match status" value="1"/>
</dbReference>
<reference evidence="6" key="1">
    <citation type="journal article" date="2017" name="Nat. Commun.">
        <title>The asparagus genome sheds light on the origin and evolution of a young Y chromosome.</title>
        <authorList>
            <person name="Harkess A."/>
            <person name="Zhou J."/>
            <person name="Xu C."/>
            <person name="Bowers J.E."/>
            <person name="Van der Hulst R."/>
            <person name="Ayyampalayam S."/>
            <person name="Mercati F."/>
            <person name="Riccardi P."/>
            <person name="McKain M.R."/>
            <person name="Kakrana A."/>
            <person name="Tang H."/>
            <person name="Ray J."/>
            <person name="Groenendijk J."/>
            <person name="Arikit S."/>
            <person name="Mathioni S.M."/>
            <person name="Nakano M."/>
            <person name="Shan H."/>
            <person name="Telgmann-Rauber A."/>
            <person name="Kanno A."/>
            <person name="Yue Z."/>
            <person name="Chen H."/>
            <person name="Li W."/>
            <person name="Chen Y."/>
            <person name="Xu X."/>
            <person name="Zhang Y."/>
            <person name="Luo S."/>
            <person name="Chen H."/>
            <person name="Gao J."/>
            <person name="Mao Z."/>
            <person name="Pires J.C."/>
            <person name="Luo M."/>
            <person name="Kudrna D."/>
            <person name="Wing R.A."/>
            <person name="Meyers B.C."/>
            <person name="Yi K."/>
            <person name="Kong H."/>
            <person name="Lavrijsen P."/>
            <person name="Sunseri F."/>
            <person name="Falavigna A."/>
            <person name="Ye Y."/>
            <person name="Leebens-Mack J.H."/>
            <person name="Chen G."/>
        </authorList>
    </citation>
    <scope>NUCLEOTIDE SEQUENCE [LARGE SCALE GENOMIC DNA]</scope>
    <source>
        <strain evidence="6">cv. DH0086</strain>
    </source>
</reference>
<dbReference type="GO" id="GO:0005886">
    <property type="term" value="C:plasma membrane"/>
    <property type="evidence" value="ECO:0007669"/>
    <property type="project" value="UniProtKB-ARBA"/>
</dbReference>
<evidence type="ECO:0000256" key="1">
    <source>
        <dbReference type="SAM" id="Phobius"/>
    </source>
</evidence>
<dbReference type="PROSITE" id="PS51782">
    <property type="entry name" value="LYSM"/>
    <property type="match status" value="1"/>
</dbReference>
<keyword evidence="2" id="KW-0732">Signal</keyword>
<dbReference type="InterPro" id="IPR001245">
    <property type="entry name" value="Ser-Thr/Tyr_kinase_cat_dom"/>
</dbReference>
<evidence type="ECO:0008006" key="7">
    <source>
        <dbReference type="Google" id="ProtNLM"/>
    </source>
</evidence>